<dbReference type="SUPFAM" id="SSF56112">
    <property type="entry name" value="Protein kinase-like (PK-like)"/>
    <property type="match status" value="1"/>
</dbReference>
<gene>
    <name evidence="3" type="ORF">XNOV1_A025197</name>
</gene>
<dbReference type="InterPro" id="IPR011009">
    <property type="entry name" value="Kinase-like_dom_sf"/>
</dbReference>
<feature type="domain" description="Protein kinase" evidence="2">
    <location>
        <begin position="1"/>
        <end position="104"/>
    </location>
</feature>
<proteinExistence type="predicted"/>
<evidence type="ECO:0000259" key="2">
    <source>
        <dbReference type="PROSITE" id="PS50011"/>
    </source>
</evidence>
<dbReference type="Gene3D" id="1.10.510.10">
    <property type="entry name" value="Transferase(Phosphotransferase) domain 1"/>
    <property type="match status" value="1"/>
</dbReference>
<dbReference type="Pfam" id="PF00069">
    <property type="entry name" value="Pkinase"/>
    <property type="match status" value="1"/>
</dbReference>
<evidence type="ECO:0000256" key="1">
    <source>
        <dbReference type="SAM" id="MobiDB-lite"/>
    </source>
</evidence>
<dbReference type="GO" id="GO:0004672">
    <property type="term" value="F:protein kinase activity"/>
    <property type="evidence" value="ECO:0007669"/>
    <property type="project" value="InterPro"/>
</dbReference>
<dbReference type="GO" id="GO:0005524">
    <property type="term" value="F:ATP binding"/>
    <property type="evidence" value="ECO:0007669"/>
    <property type="project" value="InterPro"/>
</dbReference>
<evidence type="ECO:0000313" key="3">
    <source>
        <dbReference type="EMBL" id="CAJ1048582.1"/>
    </source>
</evidence>
<keyword evidence="4" id="KW-1185">Reference proteome</keyword>
<sequence>MKLCETYCGTWSYAAPEVLKGIPYNPKVSDVWSMGVVMYMMLYAVNPYDTSNITRQMELQMQRNTNLPDTPGVSSEAKDLIQSILHPDVDQRITISNILHSSWIVRKGLMEDSNEAPAAGAGYEQEEPLHEKAIEEEGDPRDSLDPGEGPSTAQDTDRH</sequence>
<dbReference type="EMBL" id="OY660864">
    <property type="protein sequence ID" value="CAJ1048582.1"/>
    <property type="molecule type" value="Genomic_DNA"/>
</dbReference>
<evidence type="ECO:0000313" key="4">
    <source>
        <dbReference type="Proteomes" id="UP001178508"/>
    </source>
</evidence>
<dbReference type="InterPro" id="IPR000719">
    <property type="entry name" value="Prot_kinase_dom"/>
</dbReference>
<feature type="compositionally biased region" description="Basic and acidic residues" evidence="1">
    <location>
        <begin position="127"/>
        <end position="144"/>
    </location>
</feature>
<accession>A0AAV1EIM6</accession>
<keyword evidence="3" id="KW-0418">Kinase</keyword>
<protein>
    <submittedName>
        <fullName evidence="3">Testis-specific serine/threonine-protein kinase 6</fullName>
    </submittedName>
</protein>
<dbReference type="AlphaFoldDB" id="A0AAV1EIM6"/>
<feature type="region of interest" description="Disordered" evidence="1">
    <location>
        <begin position="114"/>
        <end position="159"/>
    </location>
</feature>
<keyword evidence="3" id="KW-0808">Transferase</keyword>
<dbReference type="PROSITE" id="PS50011">
    <property type="entry name" value="PROTEIN_KINASE_DOM"/>
    <property type="match status" value="1"/>
</dbReference>
<organism evidence="3 4">
    <name type="scientific">Xyrichtys novacula</name>
    <name type="common">Pearly razorfish</name>
    <name type="synonym">Hemipteronotus novacula</name>
    <dbReference type="NCBI Taxonomy" id="13765"/>
    <lineage>
        <taxon>Eukaryota</taxon>
        <taxon>Metazoa</taxon>
        <taxon>Chordata</taxon>
        <taxon>Craniata</taxon>
        <taxon>Vertebrata</taxon>
        <taxon>Euteleostomi</taxon>
        <taxon>Actinopterygii</taxon>
        <taxon>Neopterygii</taxon>
        <taxon>Teleostei</taxon>
        <taxon>Neoteleostei</taxon>
        <taxon>Acanthomorphata</taxon>
        <taxon>Eupercaria</taxon>
        <taxon>Labriformes</taxon>
        <taxon>Labridae</taxon>
        <taxon>Xyrichtys</taxon>
    </lineage>
</organism>
<name>A0AAV1EIM6_XYRNO</name>
<reference evidence="3" key="1">
    <citation type="submission" date="2023-08" db="EMBL/GenBank/DDBJ databases">
        <authorList>
            <person name="Alioto T."/>
            <person name="Alioto T."/>
            <person name="Gomez Garrido J."/>
        </authorList>
    </citation>
    <scope>NUCLEOTIDE SEQUENCE</scope>
</reference>
<dbReference type="PANTHER" id="PTHR24345">
    <property type="entry name" value="SERINE/THREONINE-PROTEIN KINASE PLK"/>
    <property type="match status" value="1"/>
</dbReference>
<dbReference type="GO" id="GO:0005634">
    <property type="term" value="C:nucleus"/>
    <property type="evidence" value="ECO:0007669"/>
    <property type="project" value="TreeGrafter"/>
</dbReference>
<dbReference type="Proteomes" id="UP001178508">
    <property type="component" value="Chromosome 1"/>
</dbReference>